<protein>
    <submittedName>
        <fullName evidence="2">Uncharacterized protein</fullName>
    </submittedName>
</protein>
<accession>A0A1G1YNJ1</accession>
<keyword evidence="1" id="KW-0472">Membrane</keyword>
<organism evidence="2 3">
    <name type="scientific">Candidatus Buchananbacteria bacterium RIFCSPLOWO2_01_FULL_40_23b</name>
    <dbReference type="NCBI Taxonomy" id="1797544"/>
    <lineage>
        <taxon>Bacteria</taxon>
        <taxon>Candidatus Buchananiibacteriota</taxon>
    </lineage>
</organism>
<feature type="transmembrane region" description="Helical" evidence="1">
    <location>
        <begin position="87"/>
        <end position="108"/>
    </location>
</feature>
<reference evidence="2 3" key="1">
    <citation type="journal article" date="2016" name="Nat. Commun.">
        <title>Thousands of microbial genomes shed light on interconnected biogeochemical processes in an aquifer system.</title>
        <authorList>
            <person name="Anantharaman K."/>
            <person name="Brown C.T."/>
            <person name="Hug L.A."/>
            <person name="Sharon I."/>
            <person name="Castelle C.J."/>
            <person name="Probst A.J."/>
            <person name="Thomas B.C."/>
            <person name="Singh A."/>
            <person name="Wilkins M.J."/>
            <person name="Karaoz U."/>
            <person name="Brodie E.L."/>
            <person name="Williams K.H."/>
            <person name="Hubbard S.S."/>
            <person name="Banfield J.F."/>
        </authorList>
    </citation>
    <scope>NUCLEOTIDE SEQUENCE [LARGE SCALE GENOMIC DNA]</scope>
</reference>
<proteinExistence type="predicted"/>
<dbReference type="Proteomes" id="UP000178122">
    <property type="component" value="Unassembled WGS sequence"/>
</dbReference>
<keyword evidence="1" id="KW-1133">Transmembrane helix</keyword>
<keyword evidence="1" id="KW-0812">Transmembrane</keyword>
<evidence type="ECO:0000313" key="3">
    <source>
        <dbReference type="Proteomes" id="UP000178122"/>
    </source>
</evidence>
<dbReference type="AlphaFoldDB" id="A0A1G1YNJ1"/>
<evidence type="ECO:0000313" key="2">
    <source>
        <dbReference type="EMBL" id="OGY53915.1"/>
    </source>
</evidence>
<comment type="caution">
    <text evidence="2">The sequence shown here is derived from an EMBL/GenBank/DDBJ whole genome shotgun (WGS) entry which is preliminary data.</text>
</comment>
<dbReference type="EMBL" id="MHIN01000037">
    <property type="protein sequence ID" value="OGY53915.1"/>
    <property type="molecule type" value="Genomic_DNA"/>
</dbReference>
<gene>
    <name evidence="2" type="ORF">A2912_05020</name>
</gene>
<sequence>MFLTVHAAGAIVVSQFTTNPLLAFLVGMISHLVLDLLPHGDQVLIENKSFPNKSEVLKIKKLAATDVIAMFIVLSLLYRFGFLPLSLVIFMAVFGSILPDFITGVYILKKFRWLKSYVDFKIWLHYVFNNFTVSLKTGLIIQLIFLIGFLLLIIF</sequence>
<feature type="transmembrane region" description="Helical" evidence="1">
    <location>
        <begin position="128"/>
        <end position="154"/>
    </location>
</feature>
<evidence type="ECO:0000256" key="1">
    <source>
        <dbReference type="SAM" id="Phobius"/>
    </source>
</evidence>
<feature type="transmembrane region" description="Helical" evidence="1">
    <location>
        <begin position="59"/>
        <end position="81"/>
    </location>
</feature>
<name>A0A1G1YNJ1_9BACT</name>